<name>A0A811L7E8_9BILA</name>
<evidence type="ECO:0000313" key="2">
    <source>
        <dbReference type="EMBL" id="CAD5224161.1"/>
    </source>
</evidence>
<keyword evidence="3" id="KW-1185">Reference proteome</keyword>
<dbReference type="InterPro" id="IPR009050">
    <property type="entry name" value="Globin-like_sf"/>
</dbReference>
<dbReference type="GO" id="GO:0019825">
    <property type="term" value="F:oxygen binding"/>
    <property type="evidence" value="ECO:0007669"/>
    <property type="project" value="InterPro"/>
</dbReference>
<protein>
    <recommendedName>
        <fullName evidence="4">Globin family profile domain-containing protein</fullName>
    </recommendedName>
</protein>
<dbReference type="Proteomes" id="UP000783686">
    <property type="component" value="Unassembled WGS sequence"/>
</dbReference>
<organism evidence="2 3">
    <name type="scientific">Bursaphelenchus okinawaensis</name>
    <dbReference type="NCBI Taxonomy" id="465554"/>
    <lineage>
        <taxon>Eukaryota</taxon>
        <taxon>Metazoa</taxon>
        <taxon>Ecdysozoa</taxon>
        <taxon>Nematoda</taxon>
        <taxon>Chromadorea</taxon>
        <taxon>Rhabditida</taxon>
        <taxon>Tylenchina</taxon>
        <taxon>Tylenchomorpha</taxon>
        <taxon>Aphelenchoidea</taxon>
        <taxon>Aphelenchoididae</taxon>
        <taxon>Bursaphelenchus</taxon>
    </lineage>
</organism>
<feature type="compositionally biased region" description="Basic residues" evidence="1">
    <location>
        <begin position="11"/>
        <end position="21"/>
    </location>
</feature>
<dbReference type="CDD" id="cd01040">
    <property type="entry name" value="Mb-like"/>
    <property type="match status" value="1"/>
</dbReference>
<reference evidence="2" key="1">
    <citation type="submission" date="2020-09" db="EMBL/GenBank/DDBJ databases">
        <authorList>
            <person name="Kikuchi T."/>
        </authorList>
    </citation>
    <scope>NUCLEOTIDE SEQUENCE</scope>
    <source>
        <strain evidence="2">SH1</strain>
    </source>
</reference>
<evidence type="ECO:0000256" key="1">
    <source>
        <dbReference type="SAM" id="MobiDB-lite"/>
    </source>
</evidence>
<feature type="region of interest" description="Disordered" evidence="1">
    <location>
        <begin position="1"/>
        <end position="28"/>
    </location>
</feature>
<evidence type="ECO:0008006" key="4">
    <source>
        <dbReference type="Google" id="ProtNLM"/>
    </source>
</evidence>
<dbReference type="SUPFAM" id="SSF46458">
    <property type="entry name" value="Globin-like"/>
    <property type="match status" value="1"/>
</dbReference>
<dbReference type="EMBL" id="CAJFDH010000005">
    <property type="protein sequence ID" value="CAD5224161.1"/>
    <property type="molecule type" value="Genomic_DNA"/>
</dbReference>
<proteinExistence type="predicted"/>
<dbReference type="GO" id="GO:0020037">
    <property type="term" value="F:heme binding"/>
    <property type="evidence" value="ECO:0007669"/>
    <property type="project" value="InterPro"/>
</dbReference>
<sequence>MEAAANGFHAARQRYRKRRTSRAGSSADAVRGRIYSKISGKELGLSDEQCEQVAMAFSNIPDKYYAFEQMFLNLFNKEDPQLAVVFGFEGIKPEELRRMSPFRTHVCKFQRFMTTVLDMLPKKNREEELVQIIRMVGRQHCNVKLLSFTAQKWLSFKNAMLNALARGGESNKYYSSWNILVSFMISEMKDAYLAHIRQLRSNSLPHVLEAYRLDFRRGSPVPSDEGPSQSRDDDLP</sequence>
<accession>A0A811L7E8</accession>
<comment type="caution">
    <text evidence="2">The sequence shown here is derived from an EMBL/GenBank/DDBJ whole genome shotgun (WGS) entry which is preliminary data.</text>
</comment>
<dbReference type="InterPro" id="IPR044399">
    <property type="entry name" value="Mb-like_M"/>
</dbReference>
<dbReference type="InterPro" id="IPR012292">
    <property type="entry name" value="Globin/Proto"/>
</dbReference>
<dbReference type="Proteomes" id="UP000614601">
    <property type="component" value="Unassembled WGS sequence"/>
</dbReference>
<dbReference type="AlphaFoldDB" id="A0A811L7E8"/>
<dbReference type="OrthoDB" id="5914987at2759"/>
<evidence type="ECO:0000313" key="3">
    <source>
        <dbReference type="Proteomes" id="UP000614601"/>
    </source>
</evidence>
<dbReference type="EMBL" id="CAJFCW020000005">
    <property type="protein sequence ID" value="CAG9119714.1"/>
    <property type="molecule type" value="Genomic_DNA"/>
</dbReference>
<gene>
    <name evidence="2" type="ORF">BOKJ2_LOCUS10931</name>
</gene>
<dbReference type="Gene3D" id="1.10.490.10">
    <property type="entry name" value="Globins"/>
    <property type="match status" value="1"/>
</dbReference>